<evidence type="ECO:0000256" key="1">
    <source>
        <dbReference type="ARBA" id="ARBA00022801"/>
    </source>
</evidence>
<dbReference type="GO" id="GO:0016787">
    <property type="term" value="F:hydrolase activity"/>
    <property type="evidence" value="ECO:0007669"/>
    <property type="project" value="UniProtKB-KW"/>
</dbReference>
<dbReference type="Gene3D" id="3.40.50.1820">
    <property type="entry name" value="alpha/beta hydrolase"/>
    <property type="match status" value="1"/>
</dbReference>
<evidence type="ECO:0000259" key="3">
    <source>
        <dbReference type="Pfam" id="PF20434"/>
    </source>
</evidence>
<feature type="compositionally biased region" description="Low complexity" evidence="2">
    <location>
        <begin position="150"/>
        <end position="169"/>
    </location>
</feature>
<feature type="region of interest" description="Disordered" evidence="2">
    <location>
        <begin position="270"/>
        <end position="298"/>
    </location>
</feature>
<evidence type="ECO:0000313" key="4">
    <source>
        <dbReference type="EMBL" id="MFC4588584.1"/>
    </source>
</evidence>
<keyword evidence="1 4" id="KW-0378">Hydrolase</keyword>
<dbReference type="InterPro" id="IPR050300">
    <property type="entry name" value="GDXG_lipolytic_enzyme"/>
</dbReference>
<comment type="caution">
    <text evidence="4">The sequence shown here is derived from an EMBL/GenBank/DDBJ whole genome shotgun (WGS) entry which is preliminary data.</text>
</comment>
<dbReference type="Pfam" id="PF20434">
    <property type="entry name" value="BD-FAE"/>
    <property type="match status" value="1"/>
</dbReference>
<reference evidence="5" key="1">
    <citation type="journal article" date="2019" name="Int. J. Syst. Evol. Microbiol.">
        <title>The Global Catalogue of Microorganisms (GCM) 10K type strain sequencing project: providing services to taxonomists for standard genome sequencing and annotation.</title>
        <authorList>
            <consortium name="The Broad Institute Genomics Platform"/>
            <consortium name="The Broad Institute Genome Sequencing Center for Infectious Disease"/>
            <person name="Wu L."/>
            <person name="Ma J."/>
        </authorList>
    </citation>
    <scope>NUCLEOTIDE SEQUENCE [LARGE SCALE GENOMIC DNA]</scope>
    <source>
        <strain evidence="5">CCUG 49560</strain>
    </source>
</reference>
<gene>
    <name evidence="4" type="ORF">ACFO8L_21015</name>
</gene>
<dbReference type="RefSeq" id="WP_262845074.1">
    <property type="nucleotide sequence ID" value="NZ_JANZYP010000036.1"/>
</dbReference>
<keyword evidence="5" id="KW-1185">Reference proteome</keyword>
<name>A0ABV9EKV9_9ACTN</name>
<dbReference type="Proteomes" id="UP001595891">
    <property type="component" value="Unassembled WGS sequence"/>
</dbReference>
<dbReference type="EMBL" id="JBHSFN010000012">
    <property type="protein sequence ID" value="MFC4588584.1"/>
    <property type="molecule type" value="Genomic_DNA"/>
</dbReference>
<evidence type="ECO:0000256" key="2">
    <source>
        <dbReference type="SAM" id="MobiDB-lite"/>
    </source>
</evidence>
<protein>
    <submittedName>
        <fullName evidence="4">Alpha/beta hydrolase</fullName>
    </submittedName>
</protein>
<dbReference type="PANTHER" id="PTHR48081:SF33">
    <property type="entry name" value="KYNURENINE FORMAMIDASE"/>
    <property type="match status" value="1"/>
</dbReference>
<dbReference type="PANTHER" id="PTHR48081">
    <property type="entry name" value="AB HYDROLASE SUPERFAMILY PROTEIN C4A8.06C"/>
    <property type="match status" value="1"/>
</dbReference>
<proteinExistence type="predicted"/>
<dbReference type="InterPro" id="IPR049492">
    <property type="entry name" value="BD-FAE-like_dom"/>
</dbReference>
<feature type="compositionally biased region" description="Basic and acidic residues" evidence="2">
    <location>
        <begin position="270"/>
        <end position="289"/>
    </location>
</feature>
<feature type="region of interest" description="Disordered" evidence="2">
    <location>
        <begin position="148"/>
        <end position="169"/>
    </location>
</feature>
<accession>A0ABV9EKV9</accession>
<organism evidence="4 5">
    <name type="scientific">Sphaerisporangium corydalis</name>
    <dbReference type="NCBI Taxonomy" id="1441875"/>
    <lineage>
        <taxon>Bacteria</taxon>
        <taxon>Bacillati</taxon>
        <taxon>Actinomycetota</taxon>
        <taxon>Actinomycetes</taxon>
        <taxon>Streptosporangiales</taxon>
        <taxon>Streptosporangiaceae</taxon>
        <taxon>Sphaerisporangium</taxon>
    </lineage>
</organism>
<dbReference type="InterPro" id="IPR029058">
    <property type="entry name" value="AB_hydrolase_fold"/>
</dbReference>
<sequence length="426" mass="43225">MVDGREAGARVLVVTGPGLVADGGLLESVAAAECAALGVTGRVVAAAGPDAFAGALAGAGDDEAVVALPGPDPDVRRLMEAPSGHAPRTVWLDLARVGPVPVASGAARMQGRGVLGLVWAIRHAVHRLRRPARRIAYGGHADQWGDLRLPSPAAASPPEAGASPTAGAPPAAGAAVPVAVLVHGGYWRSIWEADLMDALAIDLADRGYAAWNIEYRRPDPHGWAATTEDVASAIEALGGLGVPLDLNRIAVIGHSAGGQLALRAAADTHGKDMHGKDMHGKDMHGKDAGGTRAAGDPRGGHPGVRIALAVSLAGVVDLVEGDRRRVGNGAVADALGGGADGIPEVYAAASPLARLPLGVPQLVVQGASDDLDLLDAGRRYARAAGEEAVYLELPGDHFDVIDPATPIWKATADHLAACLRPAADIP</sequence>
<feature type="domain" description="BD-FAE-like" evidence="3">
    <location>
        <begin position="169"/>
        <end position="370"/>
    </location>
</feature>
<dbReference type="SUPFAM" id="SSF53474">
    <property type="entry name" value="alpha/beta-Hydrolases"/>
    <property type="match status" value="1"/>
</dbReference>
<evidence type="ECO:0000313" key="5">
    <source>
        <dbReference type="Proteomes" id="UP001595891"/>
    </source>
</evidence>